<dbReference type="OrthoDB" id="1778624at2"/>
<dbReference type="EMBL" id="CP013118">
    <property type="protein sequence ID" value="ALO15706.1"/>
    <property type="molecule type" value="Genomic_DNA"/>
</dbReference>
<reference evidence="4 5" key="1">
    <citation type="submission" date="2015-11" db="EMBL/GenBank/DDBJ databases">
        <title>Description and complete genome sequence of a novel strain predominating in hypersaline microbial mats and representing a new family of the Bacteriodetes phylum.</title>
        <authorList>
            <person name="Spring S."/>
            <person name="Bunk B."/>
            <person name="Sproer C."/>
            <person name="Klenk H.-P."/>
        </authorList>
    </citation>
    <scope>NUCLEOTIDE SEQUENCE [LARGE SCALE GENOMIC DNA]</scope>
    <source>
        <strain evidence="4 5">L21-Spi-D4</strain>
    </source>
</reference>
<dbReference type="NCBIfam" id="TIGR00689">
    <property type="entry name" value="rpiB_lacA_lacB"/>
    <property type="match status" value="1"/>
</dbReference>
<feature type="binding site" evidence="3">
    <location>
        <position position="111"/>
    </location>
    <ligand>
        <name>D-ribulose 5-phosphate</name>
        <dbReference type="ChEBI" id="CHEBI:58121"/>
    </ligand>
</feature>
<feature type="binding site" evidence="3">
    <location>
        <position position="134"/>
    </location>
    <ligand>
        <name>D-ribulose 5-phosphate</name>
        <dbReference type="ChEBI" id="CHEBI:58121"/>
    </ligand>
</feature>
<keyword evidence="4" id="KW-0413">Isomerase</keyword>
<organism evidence="4 5">
    <name type="scientific">Salinivirga cyanobacteriivorans</name>
    <dbReference type="NCBI Taxonomy" id="1307839"/>
    <lineage>
        <taxon>Bacteria</taxon>
        <taxon>Pseudomonadati</taxon>
        <taxon>Bacteroidota</taxon>
        <taxon>Bacteroidia</taxon>
        <taxon>Bacteroidales</taxon>
        <taxon>Salinivirgaceae</taxon>
        <taxon>Salinivirga</taxon>
    </lineage>
</organism>
<sequence>MGKKLLLASDHAGFPMKQHIYHWLKKHGYEVTDLGTDGEESVDYPDFGHKLGSMIDENDEYIGIGLCGSGNGMNMSVSQHSSTRSALCWNTEIASLARRHNDANVCVLPGRFVTQNQAEEIVEKFLNTGFEGGRHDNRVKKIPLK</sequence>
<dbReference type="GO" id="GO:0004751">
    <property type="term" value="F:ribose-5-phosphate isomerase activity"/>
    <property type="evidence" value="ECO:0007669"/>
    <property type="project" value="UniProtKB-EC"/>
</dbReference>
<feature type="binding site" evidence="3">
    <location>
        <position position="138"/>
    </location>
    <ligand>
        <name>D-ribulose 5-phosphate</name>
        <dbReference type="ChEBI" id="CHEBI:58121"/>
    </ligand>
</feature>
<dbReference type="SUPFAM" id="SSF89623">
    <property type="entry name" value="Ribose/Galactose isomerase RpiB/AlsB"/>
    <property type="match status" value="1"/>
</dbReference>
<dbReference type="KEGG" id="blq:L21SP5_02069"/>
<evidence type="ECO:0000256" key="2">
    <source>
        <dbReference type="PIRSR" id="PIRSR005384-1"/>
    </source>
</evidence>
<feature type="active site" description="Proton acceptor" evidence="2">
    <location>
        <position position="67"/>
    </location>
</feature>
<comment type="similarity">
    <text evidence="1">Belongs to the LacAB/RpiB family.</text>
</comment>
<dbReference type="InterPro" id="IPR003500">
    <property type="entry name" value="RpiB_LacA_LacB"/>
</dbReference>
<dbReference type="EC" id="5.3.1.6" evidence="4"/>
<dbReference type="AlphaFoldDB" id="A0A0S2I054"/>
<dbReference type="STRING" id="1307839.L21SP5_02069"/>
<evidence type="ECO:0000313" key="5">
    <source>
        <dbReference type="Proteomes" id="UP000064893"/>
    </source>
</evidence>
<dbReference type="GO" id="GO:0009052">
    <property type="term" value="P:pentose-phosphate shunt, non-oxidative branch"/>
    <property type="evidence" value="ECO:0007669"/>
    <property type="project" value="TreeGrafter"/>
</dbReference>
<dbReference type="PANTHER" id="PTHR30345">
    <property type="entry name" value="RIBOSE-5-PHOSPHATE ISOMERASE B"/>
    <property type="match status" value="1"/>
</dbReference>
<dbReference type="NCBIfam" id="NF004051">
    <property type="entry name" value="PRK05571.1"/>
    <property type="match status" value="1"/>
</dbReference>
<evidence type="ECO:0000313" key="4">
    <source>
        <dbReference type="EMBL" id="ALO15706.1"/>
    </source>
</evidence>
<dbReference type="Proteomes" id="UP000064893">
    <property type="component" value="Chromosome"/>
</dbReference>
<dbReference type="RefSeq" id="WP_057953140.1">
    <property type="nucleotide sequence ID" value="NZ_CP013118.1"/>
</dbReference>
<dbReference type="PANTHER" id="PTHR30345:SF0">
    <property type="entry name" value="DNA DAMAGE-REPAIR_TOLERATION PROTEIN DRT102"/>
    <property type="match status" value="1"/>
</dbReference>
<accession>A0A0S2I054</accession>
<dbReference type="InterPro" id="IPR036569">
    <property type="entry name" value="RpiB_LacA_LacB_sf"/>
</dbReference>
<feature type="binding site" evidence="3">
    <location>
        <position position="101"/>
    </location>
    <ligand>
        <name>D-ribulose 5-phosphate</name>
        <dbReference type="ChEBI" id="CHEBI:58121"/>
    </ligand>
</feature>
<keyword evidence="5" id="KW-1185">Reference proteome</keyword>
<dbReference type="Pfam" id="PF02502">
    <property type="entry name" value="LacAB_rpiB"/>
    <property type="match status" value="1"/>
</dbReference>
<feature type="active site" description="Proton donor" evidence="2">
    <location>
        <position position="100"/>
    </location>
</feature>
<evidence type="ECO:0000256" key="3">
    <source>
        <dbReference type="PIRSR" id="PIRSR005384-2"/>
    </source>
</evidence>
<evidence type="ECO:0000256" key="1">
    <source>
        <dbReference type="ARBA" id="ARBA00008754"/>
    </source>
</evidence>
<dbReference type="GO" id="GO:0019316">
    <property type="term" value="P:D-allose catabolic process"/>
    <property type="evidence" value="ECO:0007669"/>
    <property type="project" value="TreeGrafter"/>
</dbReference>
<dbReference type="PIRSF" id="PIRSF005384">
    <property type="entry name" value="RpiB_LacA_B"/>
    <property type="match status" value="1"/>
</dbReference>
<dbReference type="PATRIC" id="fig|1307839.3.peg.2184"/>
<dbReference type="Gene3D" id="3.40.1400.10">
    <property type="entry name" value="Sugar-phosphate isomerase, RpiB/LacA/LacB"/>
    <property type="match status" value="1"/>
</dbReference>
<name>A0A0S2I054_9BACT</name>
<protein>
    <submittedName>
        <fullName evidence="4">Putative ribose-5-phosphate isomerase B</fullName>
        <ecNumber evidence="4">5.3.1.6</ecNumber>
    </submittedName>
</protein>
<feature type="binding site" evidence="3">
    <location>
        <begin position="10"/>
        <end position="11"/>
    </location>
    <ligand>
        <name>D-ribulose 5-phosphate</name>
        <dbReference type="ChEBI" id="CHEBI:58121"/>
    </ligand>
</feature>
<proteinExistence type="inferred from homology"/>
<gene>
    <name evidence="4" type="primary">rpiB</name>
    <name evidence="4" type="ORF">L21SP5_02069</name>
</gene>
<feature type="binding site" evidence="3">
    <location>
        <begin position="68"/>
        <end position="72"/>
    </location>
    <ligand>
        <name>D-ribulose 5-phosphate</name>
        <dbReference type="ChEBI" id="CHEBI:58121"/>
    </ligand>
</feature>